<dbReference type="Proteomes" id="UP001589590">
    <property type="component" value="Unassembled WGS sequence"/>
</dbReference>
<protein>
    <recommendedName>
        <fullName evidence="3">DUF11 domain-containing protein</fullName>
    </recommendedName>
</protein>
<gene>
    <name evidence="1" type="ORF">ACFFU1_14620</name>
</gene>
<reference evidence="1 2" key="1">
    <citation type="submission" date="2024-09" db="EMBL/GenBank/DDBJ databases">
        <authorList>
            <person name="Sun Q."/>
            <person name="Mori K."/>
        </authorList>
    </citation>
    <scope>NUCLEOTIDE SEQUENCE [LARGE SCALE GENOMIC DNA]</scope>
    <source>
        <strain evidence="1 2">CECT 8300</strain>
    </source>
</reference>
<organism evidence="1 2">
    <name type="scientific">Algibacter miyuki</name>
    <dbReference type="NCBI Taxonomy" id="1306933"/>
    <lineage>
        <taxon>Bacteria</taxon>
        <taxon>Pseudomonadati</taxon>
        <taxon>Bacteroidota</taxon>
        <taxon>Flavobacteriia</taxon>
        <taxon>Flavobacteriales</taxon>
        <taxon>Flavobacteriaceae</taxon>
        <taxon>Algibacter</taxon>
    </lineage>
</organism>
<sequence>MQIRKENIKPFGLHKIALIVLAILLTTISTVSYAQVRKPFTHRTSSEAPGEYQGVQNYNLQGDFTMIGNTNMTLVSYSDTQHNNSNMKYVDIDGDTNTINSSSAMLNIDNYECTDIIYAGLYWSGRAHNGGASPDIFTNTKELNKRKVKFKIEGSAYQEVTAGTNDIHFPSIIDDNIYAAYADVTEYVREKGVGNYFVADMALTEGTGGNTGYYGGWGMVVIYKNTNLSWKDISVFDGYALMKPPSGTPIEVELDVDGFTAVQNGPVNLRLGVMAGEGDVNIKNNYFQIQKLDNSWLSLNHGGNDSNNFFNSSIYTGGNTRNPNLLNNTGIDISMFDLPNNDNSIIDNNDNAVKFRYGSNQDIYSIFSIVFAVDAYVPAVIAENNANEYNGVTPFDNGTVEPGQELEFDLDIFNKGTEGVVNATVEVQVPYNLHYIGSDIIDTAGANYGPVLIPSGTQAVWSHPSGATDPSTTPGGVLTWYIGDIINSNQDNPQGSLKYRFKVSDNCTLLLSTVGDCGLDVGINGTITAEGKYSNLEMKSKFIKGYEVFPCEGRPIYDDFKTTISISDDFRNNCAPPIEVGARQFKAFCEAPGFSFDRETITNEYPIGTKFFTEIPEEGYNSTAGLVTGGFSVSGSNGAKKLYYVVSPDMLTGCYMLLETSLTNVNSQPAANDVFFCYGESVVLDVELSQEGIDNGYELVYYDKNDVVLIDAPEPTEVGTYSYKVAEKATQGTLECVGDKTVFTVTIGEGPEVQYFEDVNMCENSDVRIELETFNPSYTYTWEYKMNETATTWNVIDNSSLTGVSVSGNNLTISHASLSLNGVVGRLIVAESNGGCESISNEFIIQVGDCGAITNPMMPNKTKQN</sequence>
<accession>A0ABV5H357</accession>
<evidence type="ECO:0000313" key="2">
    <source>
        <dbReference type="Proteomes" id="UP001589590"/>
    </source>
</evidence>
<name>A0ABV5H357_9FLAO</name>
<proteinExistence type="predicted"/>
<evidence type="ECO:0008006" key="3">
    <source>
        <dbReference type="Google" id="ProtNLM"/>
    </source>
</evidence>
<evidence type="ECO:0000313" key="1">
    <source>
        <dbReference type="EMBL" id="MFB9106134.1"/>
    </source>
</evidence>
<keyword evidence="2" id="KW-1185">Reference proteome</keyword>
<comment type="caution">
    <text evidence="1">The sequence shown here is derived from an EMBL/GenBank/DDBJ whole genome shotgun (WGS) entry which is preliminary data.</text>
</comment>
<dbReference type="RefSeq" id="WP_290268606.1">
    <property type="nucleotide sequence ID" value="NZ_JAUFQP010000007.1"/>
</dbReference>
<dbReference type="EMBL" id="JBHMFA010000011">
    <property type="protein sequence ID" value="MFB9106134.1"/>
    <property type="molecule type" value="Genomic_DNA"/>
</dbReference>